<comment type="caution">
    <text evidence="1">The sequence shown here is derived from an EMBL/GenBank/DDBJ whole genome shotgun (WGS) entry which is preliminary data.</text>
</comment>
<reference evidence="2" key="1">
    <citation type="journal article" date="2019" name="Gigascience">
        <title>De novo genome assembly of the endangered Acer yangbiense, a plant species with extremely small populations endemic to Yunnan Province, China.</title>
        <authorList>
            <person name="Yang J."/>
            <person name="Wariss H.M."/>
            <person name="Tao L."/>
            <person name="Zhang R."/>
            <person name="Yun Q."/>
            <person name="Hollingsworth P."/>
            <person name="Dao Z."/>
            <person name="Luo G."/>
            <person name="Guo H."/>
            <person name="Ma Y."/>
            <person name="Sun W."/>
        </authorList>
    </citation>
    <scope>NUCLEOTIDE SEQUENCE [LARGE SCALE GENOMIC DNA]</scope>
    <source>
        <strain evidence="2">cv. br00</strain>
    </source>
</reference>
<evidence type="ECO:0000313" key="1">
    <source>
        <dbReference type="EMBL" id="KAB5519490.1"/>
    </source>
</evidence>
<proteinExistence type="predicted"/>
<accession>A0A5N5JPZ3</accession>
<organism evidence="1 2">
    <name type="scientific">Salix brachista</name>
    <dbReference type="NCBI Taxonomy" id="2182728"/>
    <lineage>
        <taxon>Eukaryota</taxon>
        <taxon>Viridiplantae</taxon>
        <taxon>Streptophyta</taxon>
        <taxon>Embryophyta</taxon>
        <taxon>Tracheophyta</taxon>
        <taxon>Spermatophyta</taxon>
        <taxon>Magnoliopsida</taxon>
        <taxon>eudicotyledons</taxon>
        <taxon>Gunneridae</taxon>
        <taxon>Pentapetalae</taxon>
        <taxon>rosids</taxon>
        <taxon>fabids</taxon>
        <taxon>Malpighiales</taxon>
        <taxon>Salicaceae</taxon>
        <taxon>Saliceae</taxon>
        <taxon>Salix</taxon>
    </lineage>
</organism>
<keyword evidence="2" id="KW-1185">Reference proteome</keyword>
<gene>
    <name evidence="1" type="ORF">DKX38_023809</name>
</gene>
<name>A0A5N5JPZ3_9ROSI</name>
<dbReference type="Proteomes" id="UP000326939">
    <property type="component" value="Chromosome 16"/>
</dbReference>
<protein>
    <submittedName>
        <fullName evidence="1">Uncharacterized protein</fullName>
    </submittedName>
</protein>
<evidence type="ECO:0000313" key="2">
    <source>
        <dbReference type="Proteomes" id="UP000326939"/>
    </source>
</evidence>
<sequence>MKIHKRHQKVILLGGGSPLSVIDLVFRLGVEEQELHLVIEKRCYVSDSSSYQGDPLVCDGTSRSNVALLYCPFGYGDDWDRDDRIHVKA</sequence>
<dbReference type="AlphaFoldDB" id="A0A5N5JPZ3"/>
<dbReference type="EMBL" id="VDCV01000016">
    <property type="protein sequence ID" value="KAB5519490.1"/>
    <property type="molecule type" value="Genomic_DNA"/>
</dbReference>